<dbReference type="Proteomes" id="UP000198312">
    <property type="component" value="Chromosome"/>
</dbReference>
<dbReference type="SUPFAM" id="SSF55154">
    <property type="entry name" value="CYTH-like phosphatases"/>
    <property type="match status" value="1"/>
</dbReference>
<accession>A0A220TYQ1</accession>
<gene>
    <name evidence="2" type="ORF">CFK37_00510</name>
</gene>
<dbReference type="InterPro" id="IPR009195">
    <property type="entry name" value="Uncharacterised_YjbK"/>
</dbReference>
<organism evidence="2 3">
    <name type="scientific">Virgibacillus phasianinus</name>
    <dbReference type="NCBI Taxonomy" id="2017483"/>
    <lineage>
        <taxon>Bacteria</taxon>
        <taxon>Bacillati</taxon>
        <taxon>Bacillota</taxon>
        <taxon>Bacilli</taxon>
        <taxon>Bacillales</taxon>
        <taxon>Bacillaceae</taxon>
        <taxon>Virgibacillus</taxon>
    </lineage>
</organism>
<dbReference type="PROSITE" id="PS51707">
    <property type="entry name" value="CYTH"/>
    <property type="match status" value="1"/>
</dbReference>
<dbReference type="PIRSF" id="PIRSF012526">
    <property type="entry name" value="CYTH_UCP012526"/>
    <property type="match status" value="1"/>
</dbReference>
<reference evidence="2 3" key="1">
    <citation type="submission" date="2017-07" db="EMBL/GenBank/DDBJ databases">
        <title>Virgibacillus sp. LM2416.</title>
        <authorList>
            <person name="Tak E.J."/>
            <person name="Bae J.-W."/>
        </authorList>
    </citation>
    <scope>NUCLEOTIDE SEQUENCE [LARGE SCALE GENOMIC DNA]</scope>
    <source>
        <strain evidence="2 3">LM2416</strain>
    </source>
</reference>
<dbReference type="CDD" id="cd07762">
    <property type="entry name" value="CYTH-like_Pase_1"/>
    <property type="match status" value="1"/>
</dbReference>
<evidence type="ECO:0000313" key="2">
    <source>
        <dbReference type="EMBL" id="ASK60793.1"/>
    </source>
</evidence>
<dbReference type="SMART" id="SM01118">
    <property type="entry name" value="CYTH"/>
    <property type="match status" value="1"/>
</dbReference>
<dbReference type="OrthoDB" id="384378at2"/>
<dbReference type="KEGG" id="vil:CFK37_00510"/>
<dbReference type="EMBL" id="CP022315">
    <property type="protein sequence ID" value="ASK60793.1"/>
    <property type="molecule type" value="Genomic_DNA"/>
</dbReference>
<protein>
    <submittedName>
        <fullName evidence="2">Adenylate cyclase</fullName>
    </submittedName>
</protein>
<dbReference type="Pfam" id="PF01928">
    <property type="entry name" value="CYTH"/>
    <property type="match status" value="1"/>
</dbReference>
<evidence type="ECO:0000313" key="3">
    <source>
        <dbReference type="Proteomes" id="UP000198312"/>
    </source>
</evidence>
<feature type="domain" description="CYTH" evidence="1">
    <location>
        <begin position="4"/>
        <end position="191"/>
    </location>
</feature>
<name>A0A220TYQ1_9BACI</name>
<dbReference type="InterPro" id="IPR023577">
    <property type="entry name" value="CYTH_domain"/>
</dbReference>
<proteinExistence type="predicted"/>
<dbReference type="Gene3D" id="2.40.320.10">
    <property type="entry name" value="Hypothetical Protein Pfu-838710-001"/>
    <property type="match status" value="1"/>
</dbReference>
<evidence type="ECO:0000259" key="1">
    <source>
        <dbReference type="PROSITE" id="PS51707"/>
    </source>
</evidence>
<keyword evidence="3" id="KW-1185">Reference proteome</keyword>
<sequence>MTQEIEIEYKNLLTKDEYNRLLHAFPFPETGTRQTNYYFETSDFSLKAKGAALRIREKNEKYVLTLKEPHPDGLLESHDSLTAAEAESWITGMPIEKEQVSNQLKYLGIKVNDLIYYGSLQTERHELKHQGTLLVLDYSTYNGISDYELEIEAGSRTDGLNMLHTILDDYAVTKKQTPNKIKRFFTSLTLD</sequence>
<dbReference type="InterPro" id="IPR033469">
    <property type="entry name" value="CYTH-like_dom_sf"/>
</dbReference>
<dbReference type="AlphaFoldDB" id="A0A220TYQ1"/>
<dbReference type="RefSeq" id="WP_089060070.1">
    <property type="nucleotide sequence ID" value="NZ_CP022315.1"/>
</dbReference>